<proteinExistence type="predicted"/>
<dbReference type="PANTHER" id="PTHR43004:SF6">
    <property type="entry name" value="FAD_NAD(P)-BINDING OXIDOREDUCTASE FAMILY PROTEIN"/>
    <property type="match status" value="1"/>
</dbReference>
<dbReference type="Gramene" id="ONK71146">
    <property type="protein sequence ID" value="ONK71146"/>
    <property type="gene ID" value="A4U43_C04F5180"/>
</dbReference>
<protein>
    <recommendedName>
        <fullName evidence="3">FAD-binding domain-containing protein</fullName>
    </recommendedName>
</protein>
<gene>
    <name evidence="4" type="ORF">A4U43_C04F5180</name>
</gene>
<keyword evidence="2" id="KW-0274">FAD</keyword>
<sequence length="325" mass="35673">MNTGIQDAHNLAWKISCLLKDAASPSLIKTYESERRPIAISNTALSVNNFKAAMSVPAALGIDPTVANTVHQVINSSFGSILPSTFQKAALEGIFSIGRAQLSDFVLNENNPLGSSRLARLRAIFDEGKIGFRYLKGALVADSDNETQETVETAATYKRGSRDYVPSGKPGSRLPHMQLRMLNASENEDSISTLDLISVEKLEFLLIIAPLKDSYDVARVAFKVAETLRVSLKVCVIWAQGSAPADASGSGQEVEPWKNYVDVEEIQRSNSKSWWEVCQMSNRGVILVRPDDHIAWSTEIDSVENIVQQVERVFFLILGAVRTSS</sequence>
<dbReference type="Pfam" id="PF01494">
    <property type="entry name" value="FAD_binding_3"/>
    <property type="match status" value="1"/>
</dbReference>
<dbReference type="SUPFAM" id="SSF51905">
    <property type="entry name" value="FAD/NAD(P)-binding domain"/>
    <property type="match status" value="1"/>
</dbReference>
<name>A0A5P1EYH4_ASPOF</name>
<dbReference type="Gene3D" id="3.50.50.60">
    <property type="entry name" value="FAD/NAD(P)-binding domain"/>
    <property type="match status" value="1"/>
</dbReference>
<evidence type="ECO:0000313" key="4">
    <source>
        <dbReference type="EMBL" id="ONK71146.1"/>
    </source>
</evidence>
<dbReference type="GO" id="GO:0005739">
    <property type="term" value="C:mitochondrion"/>
    <property type="evidence" value="ECO:0007669"/>
    <property type="project" value="TreeGrafter"/>
</dbReference>
<dbReference type="GO" id="GO:0071949">
    <property type="term" value="F:FAD binding"/>
    <property type="evidence" value="ECO:0007669"/>
    <property type="project" value="InterPro"/>
</dbReference>
<dbReference type="OrthoDB" id="1716816at2759"/>
<accession>A0A5P1EYH4</accession>
<evidence type="ECO:0000313" key="5">
    <source>
        <dbReference type="Proteomes" id="UP000243459"/>
    </source>
</evidence>
<feature type="domain" description="FAD-binding" evidence="3">
    <location>
        <begin position="1"/>
        <end position="41"/>
    </location>
</feature>
<reference evidence="5" key="1">
    <citation type="journal article" date="2017" name="Nat. Commun.">
        <title>The asparagus genome sheds light on the origin and evolution of a young Y chromosome.</title>
        <authorList>
            <person name="Harkess A."/>
            <person name="Zhou J."/>
            <person name="Xu C."/>
            <person name="Bowers J.E."/>
            <person name="Van der Hulst R."/>
            <person name="Ayyampalayam S."/>
            <person name="Mercati F."/>
            <person name="Riccardi P."/>
            <person name="McKain M.R."/>
            <person name="Kakrana A."/>
            <person name="Tang H."/>
            <person name="Ray J."/>
            <person name="Groenendijk J."/>
            <person name="Arikit S."/>
            <person name="Mathioni S.M."/>
            <person name="Nakano M."/>
            <person name="Shan H."/>
            <person name="Telgmann-Rauber A."/>
            <person name="Kanno A."/>
            <person name="Yue Z."/>
            <person name="Chen H."/>
            <person name="Li W."/>
            <person name="Chen Y."/>
            <person name="Xu X."/>
            <person name="Zhang Y."/>
            <person name="Luo S."/>
            <person name="Chen H."/>
            <person name="Gao J."/>
            <person name="Mao Z."/>
            <person name="Pires J.C."/>
            <person name="Luo M."/>
            <person name="Kudrna D."/>
            <person name="Wing R.A."/>
            <person name="Meyers B.C."/>
            <person name="Yi K."/>
            <person name="Kong H."/>
            <person name="Lavrijsen P."/>
            <person name="Sunseri F."/>
            <person name="Falavigna A."/>
            <person name="Ye Y."/>
            <person name="Leebens-Mack J.H."/>
            <person name="Chen G."/>
        </authorList>
    </citation>
    <scope>NUCLEOTIDE SEQUENCE [LARGE SCALE GENOMIC DNA]</scope>
    <source>
        <strain evidence="5">cv. DH0086</strain>
    </source>
</reference>
<keyword evidence="5" id="KW-1185">Reference proteome</keyword>
<evidence type="ECO:0000256" key="2">
    <source>
        <dbReference type="ARBA" id="ARBA00022827"/>
    </source>
</evidence>
<dbReference type="InterPro" id="IPR036188">
    <property type="entry name" value="FAD/NAD-bd_sf"/>
</dbReference>
<dbReference type="Proteomes" id="UP000243459">
    <property type="component" value="Chromosome 4"/>
</dbReference>
<dbReference type="AlphaFoldDB" id="A0A5P1EYH4"/>
<dbReference type="GO" id="GO:0006744">
    <property type="term" value="P:ubiquinone biosynthetic process"/>
    <property type="evidence" value="ECO:0007669"/>
    <property type="project" value="TreeGrafter"/>
</dbReference>
<organism evidence="4 5">
    <name type="scientific">Asparagus officinalis</name>
    <name type="common">Garden asparagus</name>
    <dbReference type="NCBI Taxonomy" id="4686"/>
    <lineage>
        <taxon>Eukaryota</taxon>
        <taxon>Viridiplantae</taxon>
        <taxon>Streptophyta</taxon>
        <taxon>Embryophyta</taxon>
        <taxon>Tracheophyta</taxon>
        <taxon>Spermatophyta</taxon>
        <taxon>Magnoliopsida</taxon>
        <taxon>Liliopsida</taxon>
        <taxon>Asparagales</taxon>
        <taxon>Asparagaceae</taxon>
        <taxon>Asparagoideae</taxon>
        <taxon>Asparagus</taxon>
    </lineage>
</organism>
<evidence type="ECO:0000259" key="3">
    <source>
        <dbReference type="Pfam" id="PF01494"/>
    </source>
</evidence>
<evidence type="ECO:0000256" key="1">
    <source>
        <dbReference type="ARBA" id="ARBA00022630"/>
    </source>
</evidence>
<dbReference type="GO" id="GO:0016709">
    <property type="term" value="F:oxidoreductase activity, acting on paired donors, with incorporation or reduction of molecular oxygen, NAD(P)H as one donor, and incorporation of one atom of oxygen"/>
    <property type="evidence" value="ECO:0007669"/>
    <property type="project" value="UniProtKB-ARBA"/>
</dbReference>
<dbReference type="EMBL" id="CM007384">
    <property type="protein sequence ID" value="ONK71146.1"/>
    <property type="molecule type" value="Genomic_DNA"/>
</dbReference>
<dbReference type="InterPro" id="IPR002938">
    <property type="entry name" value="FAD-bd"/>
</dbReference>
<dbReference type="InterPro" id="IPR050641">
    <property type="entry name" value="RIFMO-like"/>
</dbReference>
<keyword evidence="1" id="KW-0285">Flavoprotein</keyword>
<dbReference type="PANTHER" id="PTHR43004">
    <property type="entry name" value="TRK SYSTEM POTASSIUM UPTAKE PROTEIN"/>
    <property type="match status" value="1"/>
</dbReference>
<dbReference type="Gene3D" id="3.40.30.120">
    <property type="match status" value="1"/>
</dbReference>